<dbReference type="Proteomes" id="UP000677244">
    <property type="component" value="Unassembled WGS sequence"/>
</dbReference>
<proteinExistence type="predicted"/>
<feature type="chain" id="PRO_5045797664" evidence="1">
    <location>
        <begin position="28"/>
        <end position="140"/>
    </location>
</feature>
<evidence type="ECO:0000313" key="3">
    <source>
        <dbReference type="Proteomes" id="UP000677244"/>
    </source>
</evidence>
<organism evidence="2 3">
    <name type="scientific">Niastella soli</name>
    <dbReference type="NCBI Taxonomy" id="2821487"/>
    <lineage>
        <taxon>Bacteria</taxon>
        <taxon>Pseudomonadati</taxon>
        <taxon>Bacteroidota</taxon>
        <taxon>Chitinophagia</taxon>
        <taxon>Chitinophagales</taxon>
        <taxon>Chitinophagaceae</taxon>
        <taxon>Niastella</taxon>
    </lineage>
</organism>
<gene>
    <name evidence="2" type="ORF">J7I42_19965</name>
</gene>
<dbReference type="RefSeq" id="WP_209140620.1">
    <property type="nucleotide sequence ID" value="NZ_JAGHKO010000004.1"/>
</dbReference>
<keyword evidence="1" id="KW-0732">Signal</keyword>
<evidence type="ECO:0000256" key="1">
    <source>
        <dbReference type="SAM" id="SignalP"/>
    </source>
</evidence>
<comment type="caution">
    <text evidence="2">The sequence shown here is derived from an EMBL/GenBank/DDBJ whole genome shotgun (WGS) entry which is preliminary data.</text>
</comment>
<name>A0ABS3YXC1_9BACT</name>
<reference evidence="2 3" key="1">
    <citation type="submission" date="2021-03" db="EMBL/GenBank/DDBJ databases">
        <title>Assistant Professor.</title>
        <authorList>
            <person name="Huq M.A."/>
        </authorList>
    </citation>
    <scope>NUCLEOTIDE SEQUENCE [LARGE SCALE GENOMIC DNA]</scope>
    <source>
        <strain evidence="2 3">MAH-29</strain>
    </source>
</reference>
<accession>A0ABS3YXC1</accession>
<protein>
    <submittedName>
        <fullName evidence="2">Uncharacterized protein</fullName>
    </submittedName>
</protein>
<keyword evidence="3" id="KW-1185">Reference proteome</keyword>
<sequence length="140" mass="15274">MQKKFLVPTLLLLLTIFSSFHPQPVHSPTRLTPSALDLFVQNNINADITQVDFVSPLQTISYFNIPAGGGFASGFLQFDDQNVITVIMTFNGTPSPGAVARFYNNQHTLVGTIPVVTGANRFRLYPPIASDAILVIVDPN</sequence>
<evidence type="ECO:0000313" key="2">
    <source>
        <dbReference type="EMBL" id="MBO9202575.1"/>
    </source>
</evidence>
<dbReference type="EMBL" id="JAGHKO010000004">
    <property type="protein sequence ID" value="MBO9202575.1"/>
    <property type="molecule type" value="Genomic_DNA"/>
</dbReference>
<feature type="signal peptide" evidence="1">
    <location>
        <begin position="1"/>
        <end position="27"/>
    </location>
</feature>